<accession>A0ABR1F857</accession>
<evidence type="ECO:0000256" key="2">
    <source>
        <dbReference type="ARBA" id="ARBA00022692"/>
    </source>
</evidence>
<feature type="transmembrane region" description="Helical" evidence="6">
    <location>
        <begin position="126"/>
        <end position="145"/>
    </location>
</feature>
<keyword evidence="2 6" id="KW-0812">Transmembrane</keyword>
<feature type="transmembrane region" description="Helical" evidence="6">
    <location>
        <begin position="55"/>
        <end position="76"/>
    </location>
</feature>
<keyword evidence="9" id="KW-1185">Reference proteome</keyword>
<evidence type="ECO:0000313" key="9">
    <source>
        <dbReference type="Proteomes" id="UP001498771"/>
    </source>
</evidence>
<reference evidence="8 9" key="1">
    <citation type="submission" date="2024-03" db="EMBL/GenBank/DDBJ databases">
        <title>Genome-scale model development and genomic sequencing of the oleaginous clade Lipomyces.</title>
        <authorList>
            <consortium name="Lawrence Berkeley National Laboratory"/>
            <person name="Czajka J.J."/>
            <person name="Han Y."/>
            <person name="Kim J."/>
            <person name="Mondo S.J."/>
            <person name="Hofstad B.A."/>
            <person name="Robles A."/>
            <person name="Haridas S."/>
            <person name="Riley R."/>
            <person name="LaButti K."/>
            <person name="Pangilinan J."/>
            <person name="Andreopoulos W."/>
            <person name="Lipzen A."/>
            <person name="Yan J."/>
            <person name="Wang M."/>
            <person name="Ng V."/>
            <person name="Grigoriev I.V."/>
            <person name="Spatafora J.W."/>
            <person name="Magnuson J.K."/>
            <person name="Baker S.E."/>
            <person name="Pomraning K.R."/>
        </authorList>
    </citation>
    <scope>NUCLEOTIDE SEQUENCE [LARGE SCALE GENOMIC DNA]</scope>
    <source>
        <strain evidence="8 9">Phaff 52-87</strain>
    </source>
</reference>
<organism evidence="8 9">
    <name type="scientific">Myxozyma melibiosi</name>
    <dbReference type="NCBI Taxonomy" id="54550"/>
    <lineage>
        <taxon>Eukaryota</taxon>
        <taxon>Fungi</taxon>
        <taxon>Dikarya</taxon>
        <taxon>Ascomycota</taxon>
        <taxon>Saccharomycotina</taxon>
        <taxon>Lipomycetes</taxon>
        <taxon>Lipomycetales</taxon>
        <taxon>Lipomycetaceae</taxon>
        <taxon>Myxozyma</taxon>
    </lineage>
</organism>
<comment type="caution">
    <text evidence="8">The sequence shown here is derived from an EMBL/GenBank/DDBJ whole genome shotgun (WGS) entry which is preliminary data.</text>
</comment>
<dbReference type="CDD" id="cd03382">
    <property type="entry name" value="PAP2_dolichyldiphosphatase"/>
    <property type="match status" value="1"/>
</dbReference>
<evidence type="ECO:0000256" key="3">
    <source>
        <dbReference type="ARBA" id="ARBA00022801"/>
    </source>
</evidence>
<name>A0ABR1F857_9ASCO</name>
<comment type="pathway">
    <text evidence="6">Protein modification; protein glycosylation.</text>
</comment>
<gene>
    <name evidence="8" type="ORF">BZA70DRAFT_294343</name>
</gene>
<dbReference type="GeneID" id="90039953"/>
<evidence type="ECO:0000256" key="1">
    <source>
        <dbReference type="ARBA" id="ARBA00004141"/>
    </source>
</evidence>
<keyword evidence="5 6" id="KW-0472">Membrane</keyword>
<feature type="domain" description="Phosphatidic acid phosphatase type 2/haloperoxidase" evidence="7">
    <location>
        <begin position="55"/>
        <end position="166"/>
    </location>
</feature>
<comment type="similarity">
    <text evidence="6">Belongs to the dolichyldiphosphatase family.</text>
</comment>
<dbReference type="InterPro" id="IPR000326">
    <property type="entry name" value="PAP2/HPO"/>
</dbReference>
<dbReference type="PANTHER" id="PTHR11247:SF1">
    <property type="entry name" value="DOLICHYLDIPHOSPHATASE 1"/>
    <property type="match status" value="1"/>
</dbReference>
<dbReference type="EMBL" id="JBBJBU010000003">
    <property type="protein sequence ID" value="KAK7206033.1"/>
    <property type="molecule type" value="Genomic_DNA"/>
</dbReference>
<feature type="transmembrane region" description="Helical" evidence="6">
    <location>
        <begin position="25"/>
        <end position="48"/>
    </location>
</feature>
<dbReference type="PANTHER" id="PTHR11247">
    <property type="entry name" value="PALMITOYL-PROTEIN THIOESTERASE/DOLICHYLDIPHOSPHATASE 1"/>
    <property type="match status" value="1"/>
</dbReference>
<dbReference type="SUPFAM" id="SSF48317">
    <property type="entry name" value="Acid phosphatase/Vanadium-dependent haloperoxidase"/>
    <property type="match status" value="1"/>
</dbReference>
<evidence type="ECO:0000256" key="5">
    <source>
        <dbReference type="ARBA" id="ARBA00023136"/>
    </source>
</evidence>
<dbReference type="Gene3D" id="1.20.144.10">
    <property type="entry name" value="Phosphatidic acid phosphatase type 2/haloperoxidase"/>
    <property type="match status" value="1"/>
</dbReference>
<dbReference type="SMART" id="SM00014">
    <property type="entry name" value="acidPPc"/>
    <property type="match status" value="1"/>
</dbReference>
<sequence>MGLVAGSGNATLTFTYVSYDSSDPLAAFFAWISLVPQTIGVLDVAFILSRREAETILVLCGQTACEIANILLKLVLAQERPQHGSQFGYGMPSAHAQFMSFYATYITLWMFFRAHQFTPFKRWSRAIGLYILSILVCISRVYLSYHSTEQVLVGYLVGVILACIYFFAVVLIREFGLLDYLLDSPICRALYIKDTAHYKNFVADEHAAWLASRPRNVYASKYASFEKKQRTIVVVDSSKTD</sequence>
<dbReference type="EC" id="3.6.1.43" evidence="6"/>
<comment type="subcellular location">
    <subcellularLocation>
        <location evidence="6">Endoplasmic reticulum membrane</location>
        <topology evidence="6">Multi-pass membrane protein</topology>
    </subcellularLocation>
    <subcellularLocation>
        <location evidence="1">Membrane</location>
        <topology evidence="1">Multi-pass membrane protein</topology>
    </subcellularLocation>
</comment>
<evidence type="ECO:0000259" key="7">
    <source>
        <dbReference type="SMART" id="SM00014"/>
    </source>
</evidence>
<feature type="transmembrane region" description="Helical" evidence="6">
    <location>
        <begin position="96"/>
        <end position="114"/>
    </location>
</feature>
<dbReference type="InterPro" id="IPR036938">
    <property type="entry name" value="PAP2/HPO_sf"/>
</dbReference>
<dbReference type="Proteomes" id="UP001498771">
    <property type="component" value="Unassembled WGS sequence"/>
</dbReference>
<keyword evidence="4 6" id="KW-1133">Transmembrane helix</keyword>
<protein>
    <recommendedName>
        <fullName evidence="6">Dolichyldiphosphatase</fullName>
        <ecNumber evidence="6">3.6.1.43</ecNumber>
    </recommendedName>
</protein>
<proteinExistence type="inferred from homology"/>
<comment type="catalytic activity">
    <reaction evidence="6">
        <text>a di-trans,poly-cis-dolichyl diphosphate + H2O = a di-trans,poly-cis-dolichyl phosphate + phosphate + H(+)</text>
        <dbReference type="Rhea" id="RHEA:14385"/>
        <dbReference type="Rhea" id="RHEA-COMP:19498"/>
        <dbReference type="Rhea" id="RHEA-COMP:19506"/>
        <dbReference type="ChEBI" id="CHEBI:15377"/>
        <dbReference type="ChEBI" id="CHEBI:15378"/>
        <dbReference type="ChEBI" id="CHEBI:43474"/>
        <dbReference type="ChEBI" id="CHEBI:57497"/>
        <dbReference type="ChEBI" id="CHEBI:57683"/>
        <dbReference type="EC" id="3.6.1.43"/>
    </reaction>
</comment>
<keyword evidence="6" id="KW-0256">Endoplasmic reticulum</keyword>
<evidence type="ECO:0000256" key="6">
    <source>
        <dbReference type="RuleBase" id="RU367078"/>
    </source>
</evidence>
<comment type="function">
    <text evidence="6">Required for efficient N-glycosylation. Necessary for maintaining optimal levels of dolichol-linked oligosaccharides. Hydrolyzes dolichyl pyrophosphate at a very high rate and dolichyl monophosphate at a much lower rate. Does not act on phosphatidate.</text>
</comment>
<evidence type="ECO:0000256" key="4">
    <source>
        <dbReference type="ARBA" id="ARBA00022989"/>
    </source>
</evidence>
<dbReference type="RefSeq" id="XP_064769066.1">
    <property type="nucleotide sequence ID" value="XM_064914441.1"/>
</dbReference>
<dbReference type="InterPro" id="IPR039667">
    <property type="entry name" value="Dolichyldiphosphatase_PAP2"/>
</dbReference>
<dbReference type="Pfam" id="PF01569">
    <property type="entry name" value="PAP2"/>
    <property type="match status" value="1"/>
</dbReference>
<keyword evidence="3 6" id="KW-0378">Hydrolase</keyword>
<feature type="transmembrane region" description="Helical" evidence="6">
    <location>
        <begin position="151"/>
        <end position="172"/>
    </location>
</feature>
<evidence type="ECO:0000313" key="8">
    <source>
        <dbReference type="EMBL" id="KAK7206033.1"/>
    </source>
</evidence>